<protein>
    <submittedName>
        <fullName evidence="1">Uncharacterized protein</fullName>
    </submittedName>
</protein>
<name>A0ACC2XNG1_9TREE</name>
<proteinExistence type="predicted"/>
<dbReference type="EMBL" id="JASBWV010000008">
    <property type="protein sequence ID" value="KAJ9124906.1"/>
    <property type="molecule type" value="Genomic_DNA"/>
</dbReference>
<dbReference type="Proteomes" id="UP001234202">
    <property type="component" value="Unassembled WGS sequence"/>
</dbReference>
<gene>
    <name evidence="1" type="ORF">QFC24_002835</name>
</gene>
<reference evidence="1" key="1">
    <citation type="submission" date="2023-04" db="EMBL/GenBank/DDBJ databases">
        <title>Draft Genome sequencing of Naganishia species isolated from polar environments using Oxford Nanopore Technology.</title>
        <authorList>
            <person name="Leo P."/>
            <person name="Venkateswaran K."/>
        </authorList>
    </citation>
    <scope>NUCLEOTIDE SEQUENCE</scope>
    <source>
        <strain evidence="1">DBVPG 5303</strain>
    </source>
</reference>
<sequence>MSFSARTRRSNLSNKVPNVKLRPAPVLSKSSSNNLQRPFKHAEGEEEIGLMDKEVIRRLNEADDLADENSEDAELEHARPSRPYEGRTICFTAIPSPIKADLIKKLTAMGVSKVEGNLTLETSALISETFDSVKYRAAVQNRIPVYTPEWIETIHSNWLSGMDIPDIFSKVYRQFYLPPFGNLKIAISGIEPATRRTQIMDKITTMGGVYSKTLDPSCTHLMIAQPILEDNESMDLDAIRTPKVDWALRRNAKAEQARRRRVREIQAGRLEEDSAEQHNDEKMIIIVWEGWFWDCVDFGGRFSEDRWRLENQPTPPAHEFSEREQERLAKKREEKIRKEEEERERLLRDMMAEDVKLGPSVKAEPEQDDHAFGELDMQRLKNVPDTELEPAKLRKRPRPSSFANPNKSDSRMALVDELMSSIGAKAEPESLPPPFDSSRSPGLVNPPDDASFTTSTIRPEENASQGRKRARLATAVPSQPSVTSTGLAPRPTVPERFSVAHTSRASAFNESNVVNSKPILLAQKSNGGTQPASMAKRQAVADMVHDTSLNPTLFKDLVFSHDVESGYEAMEAAIAGSGGKVISLDDVRNGADVDYLISRVERVATVISKLKSKTIRVTESWIEMCLTENRLIPPDEHVAYKPLSAPMPVPGLLGKAIHLSGYQDTNELWILRRLVRAFGAEVPLQLSKSGTTHLVCKEPGNPKHYKAIQWGLPALRQDWLFHVAKTGDASTGGFELPMPAELEETRLSNGHSIDPRRALGANNTANMSMLQEQGSFFGMSEASNEKSQKSRAQAEPESEQPRSRSNKPTSQLSSASRQLGLASTVLDLEPMIEEPPVQITNTGGNVSQHSKSLPTVSADAHSLLPIQLNSVLRSDTGPSEKPSTTKSLMLASGGSASNSTSGKLSSATSAPSDLIENMIKQLGPEKPQHEAGAGFPIRRRRAQSKTVSTSTKSGSASPAKPVEPLNIMFKSGAGPIETQQTHETAEESFRVQYRDPAAEKERQKLLAGFRDNANDRESSRTTRSRAR</sequence>
<organism evidence="1 2">
    <name type="scientific">Naganishia onofrii</name>
    <dbReference type="NCBI Taxonomy" id="1851511"/>
    <lineage>
        <taxon>Eukaryota</taxon>
        <taxon>Fungi</taxon>
        <taxon>Dikarya</taxon>
        <taxon>Basidiomycota</taxon>
        <taxon>Agaricomycotina</taxon>
        <taxon>Tremellomycetes</taxon>
        <taxon>Filobasidiales</taxon>
        <taxon>Filobasidiaceae</taxon>
        <taxon>Naganishia</taxon>
    </lineage>
</organism>
<accession>A0ACC2XNG1</accession>
<evidence type="ECO:0000313" key="1">
    <source>
        <dbReference type="EMBL" id="KAJ9124906.1"/>
    </source>
</evidence>
<evidence type="ECO:0000313" key="2">
    <source>
        <dbReference type="Proteomes" id="UP001234202"/>
    </source>
</evidence>
<keyword evidence="2" id="KW-1185">Reference proteome</keyword>
<comment type="caution">
    <text evidence="1">The sequence shown here is derived from an EMBL/GenBank/DDBJ whole genome shotgun (WGS) entry which is preliminary data.</text>
</comment>